<dbReference type="InterPro" id="IPR050469">
    <property type="entry name" value="Diguanylate_Cyclase"/>
</dbReference>
<feature type="transmembrane region" description="Helical" evidence="3">
    <location>
        <begin position="115"/>
        <end position="134"/>
    </location>
</feature>
<dbReference type="FunFam" id="3.30.70.270:FF:000001">
    <property type="entry name" value="Diguanylate cyclase domain protein"/>
    <property type="match status" value="1"/>
</dbReference>
<feature type="transmembrane region" description="Helical" evidence="3">
    <location>
        <begin position="247"/>
        <end position="269"/>
    </location>
</feature>
<accession>A0A5E4U3Z0</accession>
<dbReference type="PROSITE" id="PS50887">
    <property type="entry name" value="GGDEF"/>
    <property type="match status" value="1"/>
</dbReference>
<evidence type="ECO:0000256" key="1">
    <source>
        <dbReference type="ARBA" id="ARBA00012528"/>
    </source>
</evidence>
<dbReference type="Pfam" id="PF17158">
    <property type="entry name" value="MASE4"/>
    <property type="match status" value="1"/>
</dbReference>
<dbReference type="PANTHER" id="PTHR45138">
    <property type="entry name" value="REGULATORY COMPONENTS OF SENSORY TRANSDUCTION SYSTEM"/>
    <property type="match status" value="1"/>
</dbReference>
<dbReference type="RefSeq" id="WP_150668469.1">
    <property type="nucleotide sequence ID" value="NZ_CABPSB010000004.1"/>
</dbReference>
<dbReference type="EMBL" id="CABPSB010000004">
    <property type="protein sequence ID" value="VVD93738.1"/>
    <property type="molecule type" value="Genomic_DNA"/>
</dbReference>
<dbReference type="Proteomes" id="UP000406256">
    <property type="component" value="Unassembled WGS sequence"/>
</dbReference>
<name>A0A5E4U3Z0_9BURK</name>
<sequence length="482" mass="51729">MDGFLMEHASRGQRAFAGCLAIVVLAALLLAAPQATAMLPAVAPFLPMCGLTVFTTATIASFLLSAQFQVSRLPVFGLLAGAYAFTALTVAMQLLTFPGLFAPTGLFGAHPTTSGWIWVFWHAGFPTLVLLAMLARRLFSPTAVTQLSPIGRGLGLYVGLPIAVAVLLCLTALTLKLPPALTPATAPGEFSSGGTGIVLLVLNLVALVVVLGVGRLRTVLDLWVALAVLACVTDTVLSLMSTVRFSLGWYLARFFSMSAPGLLVCVLVWEVTRLYRELTRAHLRLIEYSNRDALTGIHNRRYFNDRFPGDFEQARRAGHPLSLLMVDVDHFKRYNDEYGHPVGDQCLELVARALMRATHRPTDLVARYGGEEFVIVLPETHEKGAHFVATRVIESVRALAIPGSGPQGVVTVSVGCATHVPQQGNLRDTPERLVALADEALYAAKRLGRDRVHVAKGAPAQVADLGREGGAATDVPRENLGV</sequence>
<dbReference type="SUPFAM" id="SSF55073">
    <property type="entry name" value="Nucleotide cyclase"/>
    <property type="match status" value="1"/>
</dbReference>
<dbReference type="PANTHER" id="PTHR45138:SF9">
    <property type="entry name" value="DIGUANYLATE CYCLASE DGCM-RELATED"/>
    <property type="match status" value="1"/>
</dbReference>
<dbReference type="GO" id="GO:0005886">
    <property type="term" value="C:plasma membrane"/>
    <property type="evidence" value="ECO:0007669"/>
    <property type="project" value="TreeGrafter"/>
</dbReference>
<evidence type="ECO:0000313" key="5">
    <source>
        <dbReference type="EMBL" id="VVD93738.1"/>
    </source>
</evidence>
<feature type="transmembrane region" description="Helical" evidence="3">
    <location>
        <begin position="195"/>
        <end position="213"/>
    </location>
</feature>
<dbReference type="GO" id="GO:0052621">
    <property type="term" value="F:diguanylate cyclase activity"/>
    <property type="evidence" value="ECO:0007669"/>
    <property type="project" value="UniProtKB-EC"/>
</dbReference>
<dbReference type="GO" id="GO:0043709">
    <property type="term" value="P:cell adhesion involved in single-species biofilm formation"/>
    <property type="evidence" value="ECO:0007669"/>
    <property type="project" value="TreeGrafter"/>
</dbReference>
<reference evidence="5 6" key="1">
    <citation type="submission" date="2019-08" db="EMBL/GenBank/DDBJ databases">
        <authorList>
            <person name="Peeters C."/>
        </authorList>
    </citation>
    <scope>NUCLEOTIDE SEQUENCE [LARGE SCALE GENOMIC DNA]</scope>
    <source>
        <strain evidence="5 6">LMG 31108</strain>
    </source>
</reference>
<protein>
    <recommendedName>
        <fullName evidence="1">diguanylate cyclase</fullName>
        <ecNumber evidence="1">2.7.7.65</ecNumber>
    </recommendedName>
</protein>
<proteinExistence type="predicted"/>
<keyword evidence="3" id="KW-0472">Membrane</keyword>
<dbReference type="InterPro" id="IPR033424">
    <property type="entry name" value="MASE4"/>
</dbReference>
<evidence type="ECO:0000256" key="2">
    <source>
        <dbReference type="ARBA" id="ARBA00034247"/>
    </source>
</evidence>
<evidence type="ECO:0000259" key="4">
    <source>
        <dbReference type="PROSITE" id="PS50887"/>
    </source>
</evidence>
<dbReference type="SMART" id="SM00267">
    <property type="entry name" value="GGDEF"/>
    <property type="match status" value="1"/>
</dbReference>
<organism evidence="5 6">
    <name type="scientific">Pandoraea anhela</name>
    <dbReference type="NCBI Taxonomy" id="2508295"/>
    <lineage>
        <taxon>Bacteria</taxon>
        <taxon>Pseudomonadati</taxon>
        <taxon>Pseudomonadota</taxon>
        <taxon>Betaproteobacteria</taxon>
        <taxon>Burkholderiales</taxon>
        <taxon>Burkholderiaceae</taxon>
        <taxon>Pandoraea</taxon>
    </lineage>
</organism>
<keyword evidence="3" id="KW-1133">Transmembrane helix</keyword>
<dbReference type="CDD" id="cd01949">
    <property type="entry name" value="GGDEF"/>
    <property type="match status" value="1"/>
</dbReference>
<dbReference type="InterPro" id="IPR000160">
    <property type="entry name" value="GGDEF_dom"/>
</dbReference>
<dbReference type="OrthoDB" id="9813903at2"/>
<dbReference type="InterPro" id="IPR043128">
    <property type="entry name" value="Rev_trsase/Diguanyl_cyclase"/>
</dbReference>
<evidence type="ECO:0000256" key="3">
    <source>
        <dbReference type="SAM" id="Phobius"/>
    </source>
</evidence>
<dbReference type="AlphaFoldDB" id="A0A5E4U3Z0"/>
<keyword evidence="6" id="KW-1185">Reference proteome</keyword>
<dbReference type="Gene3D" id="3.30.70.270">
    <property type="match status" value="1"/>
</dbReference>
<gene>
    <name evidence="5" type="ORF">PAN31108_01758</name>
</gene>
<dbReference type="Pfam" id="PF00990">
    <property type="entry name" value="GGDEF"/>
    <property type="match status" value="1"/>
</dbReference>
<comment type="catalytic activity">
    <reaction evidence="2">
        <text>2 GTP = 3',3'-c-di-GMP + 2 diphosphate</text>
        <dbReference type="Rhea" id="RHEA:24898"/>
        <dbReference type="ChEBI" id="CHEBI:33019"/>
        <dbReference type="ChEBI" id="CHEBI:37565"/>
        <dbReference type="ChEBI" id="CHEBI:58805"/>
        <dbReference type="EC" id="2.7.7.65"/>
    </reaction>
</comment>
<evidence type="ECO:0000313" key="6">
    <source>
        <dbReference type="Proteomes" id="UP000406256"/>
    </source>
</evidence>
<dbReference type="GO" id="GO:1902201">
    <property type="term" value="P:negative regulation of bacterial-type flagellum-dependent cell motility"/>
    <property type="evidence" value="ECO:0007669"/>
    <property type="project" value="TreeGrafter"/>
</dbReference>
<feature type="transmembrane region" description="Helical" evidence="3">
    <location>
        <begin position="154"/>
        <end position="175"/>
    </location>
</feature>
<feature type="transmembrane region" description="Helical" evidence="3">
    <location>
        <begin position="220"/>
        <end position="241"/>
    </location>
</feature>
<dbReference type="EC" id="2.7.7.65" evidence="1"/>
<feature type="transmembrane region" description="Helical" evidence="3">
    <location>
        <begin position="76"/>
        <end position="95"/>
    </location>
</feature>
<dbReference type="NCBIfam" id="TIGR00254">
    <property type="entry name" value="GGDEF"/>
    <property type="match status" value="1"/>
</dbReference>
<keyword evidence="3" id="KW-0812">Transmembrane</keyword>
<dbReference type="InterPro" id="IPR029787">
    <property type="entry name" value="Nucleotide_cyclase"/>
</dbReference>
<feature type="transmembrane region" description="Helical" evidence="3">
    <location>
        <begin position="41"/>
        <end position="64"/>
    </location>
</feature>
<feature type="domain" description="GGDEF" evidence="4">
    <location>
        <begin position="319"/>
        <end position="457"/>
    </location>
</feature>